<name>A0A845V6F1_9GAMM</name>
<dbReference type="PANTHER" id="PTHR41913">
    <property type="entry name" value="DUF1684 DOMAIN-CONTAINING PROTEIN"/>
    <property type="match status" value="1"/>
</dbReference>
<dbReference type="EMBL" id="JAAGSC010000043">
    <property type="protein sequence ID" value="NDY96746.1"/>
    <property type="molecule type" value="Genomic_DNA"/>
</dbReference>
<dbReference type="PANTHER" id="PTHR41913:SF1">
    <property type="entry name" value="DUF1684 DOMAIN-CONTAINING PROTEIN"/>
    <property type="match status" value="1"/>
</dbReference>
<dbReference type="RefSeq" id="WP_164212122.1">
    <property type="nucleotide sequence ID" value="NZ_JAAGSC010000043.1"/>
</dbReference>
<dbReference type="Proteomes" id="UP000484885">
    <property type="component" value="Unassembled WGS sequence"/>
</dbReference>
<keyword evidence="2" id="KW-1185">Reference proteome</keyword>
<sequence>MAERDRTAWPSGLLMLLCLAGWVLGASSVAADEADSPRWEAEAMEWREQRLARLTAPFGWLSLVALEFLGDGEWTVGAGADNDVRLISGPDRWGTLRLQGAQARFAPARGAEVFVGDRALDTAIDLTVAGDQPATRVSAGTGWFEMASRGDRLVLRARDSEAETRTDFLGLDYFEFDPAWRVEARWEPHPEGATIPIADVLGELRDQPNPGRAVFEVNGQQFALEALAAEDQLFFILADRTSGRETYGLGRFLYSAMPEDGRVVLDFNRSYNPPCAFNAYTTCPLPPPENRLDVRVEAGERRYQGGGGIQPSDLDS</sequence>
<evidence type="ECO:0000313" key="2">
    <source>
        <dbReference type="Proteomes" id="UP000484885"/>
    </source>
</evidence>
<reference evidence="1 2" key="1">
    <citation type="submission" date="2020-02" db="EMBL/GenBank/DDBJ databases">
        <authorList>
            <person name="Zhang X.-Y."/>
        </authorList>
    </citation>
    <scope>NUCLEOTIDE SEQUENCE [LARGE SCALE GENOMIC DNA]</scope>
    <source>
        <strain evidence="1 2">C33</strain>
    </source>
</reference>
<protein>
    <submittedName>
        <fullName evidence="1">DUF1684 domain-containing protein</fullName>
    </submittedName>
</protein>
<proteinExistence type="predicted"/>
<evidence type="ECO:0000313" key="1">
    <source>
        <dbReference type="EMBL" id="NDY96746.1"/>
    </source>
</evidence>
<comment type="caution">
    <text evidence="1">The sequence shown here is derived from an EMBL/GenBank/DDBJ whole genome shotgun (WGS) entry which is preliminary data.</text>
</comment>
<dbReference type="AlphaFoldDB" id="A0A845V6F1"/>
<dbReference type="InterPro" id="IPR012467">
    <property type="entry name" value="DUF1684"/>
</dbReference>
<accession>A0A845V6F1</accession>
<gene>
    <name evidence="1" type="ORF">G3I74_13500</name>
</gene>
<organism evidence="1 2">
    <name type="scientific">Wenzhouxiangella limi</name>
    <dbReference type="NCBI Taxonomy" id="2707351"/>
    <lineage>
        <taxon>Bacteria</taxon>
        <taxon>Pseudomonadati</taxon>
        <taxon>Pseudomonadota</taxon>
        <taxon>Gammaproteobacteria</taxon>
        <taxon>Chromatiales</taxon>
        <taxon>Wenzhouxiangellaceae</taxon>
        <taxon>Wenzhouxiangella</taxon>
    </lineage>
</organism>
<dbReference type="Pfam" id="PF07920">
    <property type="entry name" value="DUF1684"/>
    <property type="match status" value="1"/>
</dbReference>